<keyword evidence="2" id="KW-0812">Transmembrane</keyword>
<accession>A0A835XID2</accession>
<comment type="caution">
    <text evidence="4">The sequence shown here is derived from an EMBL/GenBank/DDBJ whole genome shotgun (WGS) entry which is preliminary data.</text>
</comment>
<evidence type="ECO:0000313" key="5">
    <source>
        <dbReference type="Proteomes" id="UP000612055"/>
    </source>
</evidence>
<keyword evidence="2" id="KW-0472">Membrane</keyword>
<feature type="transmembrane region" description="Helical" evidence="2">
    <location>
        <begin position="1851"/>
        <end position="1875"/>
    </location>
</feature>
<dbReference type="InterPro" id="IPR050111">
    <property type="entry name" value="C-type_lectin/snaclec_domain"/>
</dbReference>
<dbReference type="Proteomes" id="UP000612055">
    <property type="component" value="Unassembled WGS sequence"/>
</dbReference>
<dbReference type="Pfam" id="PF00059">
    <property type="entry name" value="Lectin_C"/>
    <property type="match status" value="1"/>
</dbReference>
<evidence type="ECO:0000259" key="3">
    <source>
        <dbReference type="PROSITE" id="PS50041"/>
    </source>
</evidence>
<gene>
    <name evidence="4" type="ORF">HYH03_017219</name>
</gene>
<organism evidence="4 5">
    <name type="scientific">Edaphochlamys debaryana</name>
    <dbReference type="NCBI Taxonomy" id="47281"/>
    <lineage>
        <taxon>Eukaryota</taxon>
        <taxon>Viridiplantae</taxon>
        <taxon>Chlorophyta</taxon>
        <taxon>core chlorophytes</taxon>
        <taxon>Chlorophyceae</taxon>
        <taxon>CS clade</taxon>
        <taxon>Chlamydomonadales</taxon>
        <taxon>Chlamydomonadales incertae sedis</taxon>
        <taxon>Edaphochlamys</taxon>
    </lineage>
</organism>
<keyword evidence="2" id="KW-1133">Transmembrane helix</keyword>
<dbReference type="PANTHER" id="PTHR22803">
    <property type="entry name" value="MANNOSE, PHOSPHOLIPASE, LECTIN RECEPTOR RELATED"/>
    <property type="match status" value="1"/>
</dbReference>
<feature type="domain" description="C-type lectin" evidence="3">
    <location>
        <begin position="39"/>
        <end position="148"/>
    </location>
</feature>
<dbReference type="Gene3D" id="3.10.100.10">
    <property type="entry name" value="Mannose-Binding Protein A, subunit A"/>
    <property type="match status" value="1"/>
</dbReference>
<dbReference type="InterPro" id="IPR016187">
    <property type="entry name" value="CTDL_fold"/>
</dbReference>
<dbReference type="PROSITE" id="PS50041">
    <property type="entry name" value="C_TYPE_LECTIN_2"/>
    <property type="match status" value="1"/>
</dbReference>
<feature type="region of interest" description="Disordered" evidence="1">
    <location>
        <begin position="1885"/>
        <end position="1906"/>
    </location>
</feature>
<dbReference type="CDD" id="cd00037">
    <property type="entry name" value="CLECT"/>
    <property type="match status" value="1"/>
</dbReference>
<proteinExistence type="predicted"/>
<evidence type="ECO:0000313" key="4">
    <source>
        <dbReference type="EMBL" id="KAG2483974.1"/>
    </source>
</evidence>
<sequence length="1906" mass="206642">MFQSTLEEAPWLSVYLDSPSVVSVVRIINRIDCCWDNLKAQVICGLVPSVNPGLLATIQSLEDMDVLRTLAALAEVDAPNVWVGYTDLLSPDEPYWEAGHLDGAAQAGAWLELPDTVNGERAACGFLDATDGKLRRAPCSSRFGMICMSQRADQQVAVAELSGDGLPDIAVLTKCAYDSGASLIGFQQPSPSSLSVVEDLVVRPTLSARTCGDGIPYWGVEECDLGAGFPINTAMKVHKNGFLSPGIPLQYRAYLETARSVSATTPNWGNVETAAMTDPSFTTFTTTCGCTPDNPGGQPVNLSVVQNFGSIEFSWVVGSACESTVSVTRALLDPITEEPGDSLTVAQLGIGLACGTTYRPSKTELDEDIIRDGLQVGRTYRYCVVVASLATDTYFLDANSPLDMLRFVSEPICKDIKIQWAGRITGEVRTRFDTAAPGVRLSARLLGSPYVESIVTDDSGRYTLTLQADVPSCDPILAPERCLSQTVRVTASARTKLRNGRIQPHVFSISDRITSTQTVALQHMETSTSFKLLDESLMPITGGVAWPGTELNYGYDQTRGCPISGAYVCALNARDNSSIACSSTDPDGRFLVAAGIGSVVKLQIKYANHTFKVNLPANLEILNPADSSFEVLAPIYDVDINRQTTIEPGVQYKTYELPALPWEISFVVLTEPIPELDPILVSTYLTITNQLSSFINLTSSGATESGDLVKMVYMAPNDIEVDVCRNYRSLFVVAGDRSYATLESSISTAVKLSMIGTDEYTCGGLGNDEVFRKALPWNLVNAIPFYKYLSKVNAAANPSSYSDGGDITELFQRQPVGRGYAVLDLLKNPDMLSRVQEIFDELNLEADEDTLNFIRAETLRVKSDASLPWEEILAYAVQRYEQIYTGQFDTSDLSPDEVPTADMKAMTILFNRGRADERSRLPSSYAKGSNFAIDPKGFAAGFPACSKSQLTIGFDADFTTCVNLFVGMLCKPAIRDRGTSGIATEKAWYNGEEEESYYKLRISREEGFSTPKESTPELTGSNADMILAPTFAITFNLQDSLEFDASTCQARTILGVPGWNLRDNMHGTAWHSVWHIKNVIVPELERSLAAENAKDPSERNGTILGNITQGLRGWQEIIHIHKSLTDLAAKEEEALPSYKIGEQEINGMVQGSVEGNWHNNLEFSELKNVQAFGGRGIDPARLEESAVWRQGYFEGQEKLQSLVLRTQRFMDNSSNVGNIVVNPLQKAAVGGVVAGKQLDMLSQAYGRQFNTFSFSGGEFSRTPLTLRCYSRCPMAQWPLAWPQTQPIIYNRTDQTAKTNITLTLFNPAFTFQPWSGHSRVSEINIEWTRPTADGGVWSKVRNGTGAMVNFAALEDPAFGFASMSWAVYNFLSEGEYLLRYVVYCDANQGGGMDSYITGSPITMLVDTTSPYPVVNSLTPNMTYLPGDPIWVDFSEPLDCRVPYTFGVVANYKDTSGNYTVPPIFLLGACQDRRITLTWEPLNAAIYLVAGRIFTITIGNAKDLAGNTITRPVNITFTIAATSATAPVSLKLALGPSITRRRQLLAASGDGQDAALLSQDGLLSDGFIMPQELVVEKAFSRGENIEQFLRKLEAKREAKRRKLLATVNSVINECWEAEGGGSVNLMAFAELAKKVLEAKDANGQEPTALLSNLAAKEAALANNASTVMVAATALTSDSVREMTVFDVTAAGEGGVNGLTSATVAAKLAAMARDKDSCLFRRLDAEVGAVRAISAKATLKEQMQGGATAAELAAAVRDGAAQAQQLGLLEAWEAQVAAAQREAMAPVTLVVPEVEQERLAIAGEALAVVADPDSRLLAEEAALAAPAESSAAPLAGRSSWVAAFESFVARHPYGGVLAGIFIFNAAVIGFVMAVWMVRRRSMHRPGGGVFDRRSTASRMGPRRRGPDN</sequence>
<name>A0A835XID2_9CHLO</name>
<evidence type="ECO:0000256" key="2">
    <source>
        <dbReference type="SAM" id="Phobius"/>
    </source>
</evidence>
<dbReference type="InterPro" id="IPR016186">
    <property type="entry name" value="C-type_lectin-like/link_sf"/>
</dbReference>
<dbReference type="SUPFAM" id="SSF56436">
    <property type="entry name" value="C-type lectin-like"/>
    <property type="match status" value="1"/>
</dbReference>
<reference evidence="4" key="1">
    <citation type="journal article" date="2020" name="bioRxiv">
        <title>Comparative genomics of Chlamydomonas.</title>
        <authorList>
            <person name="Craig R.J."/>
            <person name="Hasan A.R."/>
            <person name="Ness R.W."/>
            <person name="Keightley P.D."/>
        </authorList>
    </citation>
    <scope>NUCLEOTIDE SEQUENCE</scope>
    <source>
        <strain evidence="4">CCAP 11/70</strain>
    </source>
</reference>
<protein>
    <recommendedName>
        <fullName evidence="3">C-type lectin domain-containing protein</fullName>
    </recommendedName>
</protein>
<dbReference type="OrthoDB" id="544772at2759"/>
<evidence type="ECO:0000256" key="1">
    <source>
        <dbReference type="SAM" id="MobiDB-lite"/>
    </source>
</evidence>
<dbReference type="EMBL" id="JAEHOE010000161">
    <property type="protein sequence ID" value="KAG2483974.1"/>
    <property type="molecule type" value="Genomic_DNA"/>
</dbReference>
<dbReference type="InterPro" id="IPR001304">
    <property type="entry name" value="C-type_lectin-like"/>
</dbReference>
<keyword evidence="5" id="KW-1185">Reference proteome</keyword>